<reference evidence="2" key="1">
    <citation type="journal article" date="2014" name="Mitochondrion">
        <title>Comparative analysis of 11 Brassicales mitochondrial genomes and the mitochondrial transcriptome of Brassica oleracea.</title>
        <authorList>
            <person name="Grewe F."/>
            <person name="Edger P.P."/>
            <person name="Keren I."/>
            <person name="Sultan L."/>
            <person name="Pires J.C."/>
            <person name="Ostersetzer-Biran O."/>
            <person name="Mower J.P."/>
        </authorList>
    </citation>
    <scope>NUCLEOTIDE SEQUENCE</scope>
</reference>
<dbReference type="EMBL" id="KJ820684">
    <property type="protein sequence ID" value="AIC83375.1"/>
    <property type="molecule type" value="Genomic_DNA"/>
</dbReference>
<feature type="region of interest" description="Disordered" evidence="1">
    <location>
        <begin position="1"/>
        <end position="63"/>
    </location>
</feature>
<accession>A0A068BBS6</accession>
<evidence type="ECO:0000256" key="1">
    <source>
        <dbReference type="SAM" id="MobiDB-lite"/>
    </source>
</evidence>
<gene>
    <name evidence="2" type="primary">orf110b</name>
</gene>
<sequence length="110" mass="11594">MKSYNKTGGYPQWSHCTGGSGANRDGQLEESATCGTLDSISSNTPLGRRLSSSSSSPTGGGSAQFAVCNPILVRVRVSLKRIPSLSVSALRRVRYSRMGGPNSLVLQFSV</sequence>
<feature type="compositionally biased region" description="Polar residues" evidence="1">
    <location>
        <begin position="33"/>
        <end position="43"/>
    </location>
</feature>
<evidence type="ECO:0000313" key="2">
    <source>
        <dbReference type="EMBL" id="AIC83375.1"/>
    </source>
</evidence>
<feature type="compositionally biased region" description="Low complexity" evidence="1">
    <location>
        <begin position="44"/>
        <end position="57"/>
    </location>
</feature>
<dbReference type="RefSeq" id="YP_009045772.1">
    <property type="nucleotide sequence ID" value="NC_024429.1"/>
</dbReference>
<proteinExistence type="predicted"/>
<organism evidence="2">
    <name type="scientific">Batis maritima</name>
    <name type="common">Maritime saltwort</name>
    <dbReference type="NCBI Taxonomy" id="4436"/>
    <lineage>
        <taxon>Eukaryota</taxon>
        <taxon>Viridiplantae</taxon>
        <taxon>Streptophyta</taxon>
        <taxon>Embryophyta</taxon>
        <taxon>Tracheophyta</taxon>
        <taxon>Spermatophyta</taxon>
        <taxon>Magnoliopsida</taxon>
        <taxon>eudicotyledons</taxon>
        <taxon>Gunneridae</taxon>
        <taxon>Pentapetalae</taxon>
        <taxon>rosids</taxon>
        <taxon>malvids</taxon>
        <taxon>Brassicales</taxon>
        <taxon>Bataceae</taxon>
        <taxon>Batis</taxon>
    </lineage>
</organism>
<dbReference type="AlphaFoldDB" id="A0A068BBS6"/>
<geneLocation type="mitochondrion" evidence="2"/>
<protein>
    <submittedName>
        <fullName evidence="2">Orf110b</fullName>
    </submittedName>
</protein>
<name>A0A068BBS6_BATMA</name>
<dbReference type="GeneID" id="19736975"/>
<keyword evidence="2" id="KW-0496">Mitochondrion</keyword>